<comment type="subcellular location">
    <subcellularLocation>
        <location evidence="1 7">Cell membrane</location>
        <topology evidence="1 7">Multi-pass membrane protein</topology>
    </subcellularLocation>
</comment>
<evidence type="ECO:0000256" key="4">
    <source>
        <dbReference type="ARBA" id="ARBA00022692"/>
    </source>
</evidence>
<evidence type="ECO:0000256" key="6">
    <source>
        <dbReference type="ARBA" id="ARBA00023136"/>
    </source>
</evidence>
<dbReference type="OrthoDB" id="9810086at2"/>
<dbReference type="Pfam" id="PF00528">
    <property type="entry name" value="BPD_transp_1"/>
    <property type="match status" value="1"/>
</dbReference>
<feature type="transmembrane region" description="Helical" evidence="7">
    <location>
        <begin position="14"/>
        <end position="34"/>
    </location>
</feature>
<feature type="domain" description="ABC transmembrane type-1" evidence="8">
    <location>
        <begin position="75"/>
        <end position="280"/>
    </location>
</feature>
<dbReference type="InterPro" id="IPR000515">
    <property type="entry name" value="MetI-like"/>
</dbReference>
<keyword evidence="2 7" id="KW-0813">Transport</keyword>
<dbReference type="SUPFAM" id="SSF161098">
    <property type="entry name" value="MetI-like"/>
    <property type="match status" value="1"/>
</dbReference>
<evidence type="ECO:0000256" key="7">
    <source>
        <dbReference type="RuleBase" id="RU363032"/>
    </source>
</evidence>
<dbReference type="GO" id="GO:0055085">
    <property type="term" value="P:transmembrane transport"/>
    <property type="evidence" value="ECO:0007669"/>
    <property type="project" value="InterPro"/>
</dbReference>
<evidence type="ECO:0000256" key="5">
    <source>
        <dbReference type="ARBA" id="ARBA00022989"/>
    </source>
</evidence>
<evidence type="ECO:0000313" key="10">
    <source>
        <dbReference type="Proteomes" id="UP000249260"/>
    </source>
</evidence>
<evidence type="ECO:0000259" key="8">
    <source>
        <dbReference type="PROSITE" id="PS50928"/>
    </source>
</evidence>
<dbReference type="CDD" id="cd06261">
    <property type="entry name" value="TM_PBP2"/>
    <property type="match status" value="1"/>
</dbReference>
<evidence type="ECO:0000313" key="9">
    <source>
        <dbReference type="EMBL" id="RAP75976.1"/>
    </source>
</evidence>
<dbReference type="InterPro" id="IPR035906">
    <property type="entry name" value="MetI-like_sf"/>
</dbReference>
<dbReference type="PANTHER" id="PTHR43744">
    <property type="entry name" value="ABC TRANSPORTER PERMEASE PROTEIN MG189-RELATED-RELATED"/>
    <property type="match status" value="1"/>
</dbReference>
<comment type="caution">
    <text evidence="9">The sequence shown here is derived from an EMBL/GenBank/DDBJ whole genome shotgun (WGS) entry which is preliminary data.</text>
</comment>
<keyword evidence="5 7" id="KW-1133">Transmembrane helix</keyword>
<keyword evidence="10" id="KW-1185">Reference proteome</keyword>
<dbReference type="PANTHER" id="PTHR43744:SF9">
    <property type="entry name" value="POLYGALACTURONAN_RHAMNOGALACTURONAN TRANSPORT SYSTEM PERMEASE PROTEIN YTCP"/>
    <property type="match status" value="1"/>
</dbReference>
<dbReference type="GO" id="GO:0005886">
    <property type="term" value="C:plasma membrane"/>
    <property type="evidence" value="ECO:0007669"/>
    <property type="project" value="UniProtKB-SubCell"/>
</dbReference>
<feature type="transmembrane region" description="Helical" evidence="7">
    <location>
        <begin position="77"/>
        <end position="98"/>
    </location>
</feature>
<evidence type="ECO:0000256" key="3">
    <source>
        <dbReference type="ARBA" id="ARBA00022475"/>
    </source>
</evidence>
<evidence type="ECO:0000256" key="2">
    <source>
        <dbReference type="ARBA" id="ARBA00022448"/>
    </source>
</evidence>
<dbReference type="PROSITE" id="PS50928">
    <property type="entry name" value="ABC_TM1"/>
    <property type="match status" value="1"/>
</dbReference>
<protein>
    <submittedName>
        <fullName evidence="9">ABC transporter permease</fullName>
    </submittedName>
</protein>
<comment type="similarity">
    <text evidence="7">Belongs to the binding-protein-dependent transport system permease family.</text>
</comment>
<dbReference type="RefSeq" id="WP_112882201.1">
    <property type="nucleotide sequence ID" value="NZ_QLUW01000002.1"/>
</dbReference>
<dbReference type="Gene3D" id="1.10.3720.10">
    <property type="entry name" value="MetI-like"/>
    <property type="match status" value="1"/>
</dbReference>
<evidence type="ECO:0000256" key="1">
    <source>
        <dbReference type="ARBA" id="ARBA00004651"/>
    </source>
</evidence>
<feature type="transmembrane region" description="Helical" evidence="7">
    <location>
        <begin position="137"/>
        <end position="156"/>
    </location>
</feature>
<keyword evidence="6 7" id="KW-0472">Membrane</keyword>
<proteinExistence type="inferred from homology"/>
<feature type="transmembrane region" description="Helical" evidence="7">
    <location>
        <begin position="195"/>
        <end position="217"/>
    </location>
</feature>
<gene>
    <name evidence="9" type="ORF">DL346_11155</name>
</gene>
<name>A0A328U7G9_9BACL</name>
<dbReference type="AlphaFoldDB" id="A0A328U7G9"/>
<accession>A0A328U7G9</accession>
<keyword evidence="3" id="KW-1003">Cell membrane</keyword>
<reference evidence="9 10" key="1">
    <citation type="submission" date="2018-06" db="EMBL/GenBank/DDBJ databases">
        <title>Paenibacillus montanisoli sp. nov., isolated from mountain area soil.</title>
        <authorList>
            <person name="Wu M."/>
        </authorList>
    </citation>
    <scope>NUCLEOTIDE SEQUENCE [LARGE SCALE GENOMIC DNA]</scope>
    <source>
        <strain evidence="9 10">RA17</strain>
    </source>
</reference>
<organism evidence="9 10">
    <name type="scientific">Paenibacillus montanisoli</name>
    <dbReference type="NCBI Taxonomy" id="2081970"/>
    <lineage>
        <taxon>Bacteria</taxon>
        <taxon>Bacillati</taxon>
        <taxon>Bacillota</taxon>
        <taxon>Bacilli</taxon>
        <taxon>Bacillales</taxon>
        <taxon>Paenibacillaceae</taxon>
        <taxon>Paenibacillus</taxon>
    </lineage>
</organism>
<feature type="transmembrane region" description="Helical" evidence="7">
    <location>
        <begin position="261"/>
        <end position="280"/>
    </location>
</feature>
<sequence length="295" mass="33134">MPIKRTLSDRITDGINLLLLLLLSLVMLFPFYYITAVSFSSYEEFVNTELLLFPKAWVLDAYRFIFDSKEFIRSIGVTVYITIVGALVSLLLTSTMAFSLTRRLWGQRFYLFLVLFTFIFGAGMIPTYLIVKATGLINSYWSLIIPDAISSFNLIVMRQFFMSIPEELNEAAVIDGANDWQIYTRIILPLSKPALAAFGLFYAVGQWNTYFNAILYLNDPAKWTVQVILRQIVILDDAANTLASAARDAARSAHLPPPETIGMAAIILATIPILIVYPFLQKHFAKGVMLGSVKG</sequence>
<keyword evidence="4 7" id="KW-0812">Transmembrane</keyword>
<feature type="transmembrane region" description="Helical" evidence="7">
    <location>
        <begin position="110"/>
        <end position="131"/>
    </location>
</feature>
<dbReference type="EMBL" id="QLUW01000002">
    <property type="protein sequence ID" value="RAP75976.1"/>
    <property type="molecule type" value="Genomic_DNA"/>
</dbReference>
<dbReference type="Proteomes" id="UP000249260">
    <property type="component" value="Unassembled WGS sequence"/>
</dbReference>